<dbReference type="AlphaFoldDB" id="A0AAJ1TQN8"/>
<dbReference type="EMBL" id="JAUSUV010000017">
    <property type="protein sequence ID" value="MDQ0418741.1"/>
    <property type="molecule type" value="Genomic_DNA"/>
</dbReference>
<keyword evidence="2" id="KW-1185">Reference proteome</keyword>
<gene>
    <name evidence="1" type="ORF">J2Z48_002945</name>
</gene>
<comment type="caution">
    <text evidence="1">The sequence shown here is derived from an EMBL/GenBank/DDBJ whole genome shotgun (WGS) entry which is preliminary data.</text>
</comment>
<dbReference type="Proteomes" id="UP001238450">
    <property type="component" value="Unassembled WGS sequence"/>
</dbReference>
<evidence type="ECO:0000313" key="1">
    <source>
        <dbReference type="EMBL" id="MDQ0418741.1"/>
    </source>
</evidence>
<organism evidence="1 2">
    <name type="scientific">Croceifilum oryzae</name>
    <dbReference type="NCBI Taxonomy" id="1553429"/>
    <lineage>
        <taxon>Bacteria</taxon>
        <taxon>Bacillati</taxon>
        <taxon>Bacillota</taxon>
        <taxon>Bacilli</taxon>
        <taxon>Bacillales</taxon>
        <taxon>Thermoactinomycetaceae</taxon>
        <taxon>Croceifilum</taxon>
    </lineage>
</organism>
<evidence type="ECO:0000313" key="2">
    <source>
        <dbReference type="Proteomes" id="UP001238450"/>
    </source>
</evidence>
<name>A0AAJ1TQN8_9BACL</name>
<sequence>MDTTFTLDKNNKLVVITFPEGAVLGNASSYEVTHWRNGEVCYDHTRGTAARFDSITQVIDFAIYFNNTFRGDNEMEYKTYDGWMASSHDLQEYLKVGDLVDEKMEDHFTDILPPAFMSSFIIQMGEPYSWVSGENTYSTLKWTLNGWMYCGHCHIGKTEEPS</sequence>
<accession>A0AAJ1TQN8</accession>
<proteinExistence type="predicted"/>
<reference evidence="1 2" key="1">
    <citation type="submission" date="2023-07" db="EMBL/GenBank/DDBJ databases">
        <title>Genomic Encyclopedia of Type Strains, Phase IV (KMG-IV): sequencing the most valuable type-strain genomes for metagenomic binning, comparative biology and taxonomic classification.</title>
        <authorList>
            <person name="Goeker M."/>
        </authorList>
    </citation>
    <scope>NUCLEOTIDE SEQUENCE [LARGE SCALE GENOMIC DNA]</scope>
    <source>
        <strain evidence="1 2">DSM 46876</strain>
    </source>
</reference>
<protein>
    <submittedName>
        <fullName evidence="1">Uncharacterized protein</fullName>
    </submittedName>
</protein>
<dbReference type="RefSeq" id="WP_307254663.1">
    <property type="nucleotide sequence ID" value="NZ_JAUSUV010000017.1"/>
</dbReference>